<feature type="domain" description="LNR" evidence="6">
    <location>
        <begin position="510"/>
        <end position="552"/>
    </location>
</feature>
<dbReference type="EMBL" id="KK583211">
    <property type="protein sequence ID" value="KDO28478.1"/>
    <property type="molecule type" value="Genomic_DNA"/>
</dbReference>
<name>A0A067CD93_SAPPC</name>
<dbReference type="PANTHER" id="PTHR24373">
    <property type="entry name" value="SLIT RELATED LEUCINE-RICH REPEAT NEURONAL PROTEIN"/>
    <property type="match status" value="1"/>
</dbReference>
<dbReference type="OMA" id="EARPWFS"/>
<organism evidence="7 8">
    <name type="scientific">Saprolegnia parasitica (strain CBS 223.65)</name>
    <dbReference type="NCBI Taxonomy" id="695850"/>
    <lineage>
        <taxon>Eukaryota</taxon>
        <taxon>Sar</taxon>
        <taxon>Stramenopiles</taxon>
        <taxon>Oomycota</taxon>
        <taxon>Saprolegniomycetes</taxon>
        <taxon>Saprolegniales</taxon>
        <taxon>Saprolegniaceae</taxon>
        <taxon>Saprolegnia</taxon>
    </lineage>
</organism>
<evidence type="ECO:0000313" key="8">
    <source>
        <dbReference type="Proteomes" id="UP000030745"/>
    </source>
</evidence>
<keyword evidence="5" id="KW-0472">Membrane</keyword>
<feature type="transmembrane region" description="Helical" evidence="5">
    <location>
        <begin position="91"/>
        <end position="111"/>
    </location>
</feature>
<gene>
    <name evidence="7" type="ORF">SPRG_06717</name>
</gene>
<dbReference type="SMART" id="SM00004">
    <property type="entry name" value="NL"/>
    <property type="match status" value="1"/>
</dbReference>
<keyword evidence="5" id="KW-0812">Transmembrane</keyword>
<dbReference type="Proteomes" id="UP000030745">
    <property type="component" value="Unassembled WGS sequence"/>
</dbReference>
<dbReference type="InterPro" id="IPR050328">
    <property type="entry name" value="Dev_Immune_Receptor"/>
</dbReference>
<feature type="transmembrane region" description="Helical" evidence="5">
    <location>
        <begin position="117"/>
        <end position="136"/>
    </location>
</feature>
<dbReference type="VEuPathDB" id="FungiDB:SPRG_06717"/>
<accession>A0A067CD93</accession>
<dbReference type="InterPro" id="IPR001611">
    <property type="entry name" value="Leu-rich_rpt"/>
</dbReference>
<dbReference type="Gene3D" id="3.30.300.320">
    <property type="match status" value="1"/>
</dbReference>
<evidence type="ECO:0000256" key="5">
    <source>
        <dbReference type="SAM" id="Phobius"/>
    </source>
</evidence>
<dbReference type="GeneID" id="24129047"/>
<dbReference type="KEGG" id="spar:SPRG_06717"/>
<evidence type="ECO:0000259" key="6">
    <source>
        <dbReference type="SMART" id="SM00004"/>
    </source>
</evidence>
<dbReference type="PANTHER" id="PTHR24373:SF370">
    <property type="entry name" value="FISH-LIPS, ISOFORM E"/>
    <property type="match status" value="1"/>
</dbReference>
<dbReference type="GO" id="GO:0005615">
    <property type="term" value="C:extracellular space"/>
    <property type="evidence" value="ECO:0007669"/>
    <property type="project" value="TreeGrafter"/>
</dbReference>
<sequence length="553" mass="60398">MRPWEPRLLLVVLYLYLLGSSLYFAFFGLMVWRLTPIQARMVLFIQPQASASAFFSLAAAFLIPLRPRCKHDVSKSFGTARPWPPERKASVLHTLALLGQTYLAYTTAAVTPHSTVAGAYAAVVVLSCLLTPYYLVHDRLGLVDALDSATTLLIAVIFPTLFVLVPTATVIYGPQRDTGSTGNQYAWYAEFVASWRLLAVTSVPKLVAMIAPSTRSHVRGVYLLIGFNIGWGLCVLSLSLYAIGHSSTCPAHCSVEARPWFSSTCACVYARLDCRTMVPSLGADEERHLTVDRLGPSLIVLHTLHCSLPRGLQAETLASFEDLFAYAIEYSNMTSWEIPVSAYPSSLALAYIRYSQLTTLPAALASPPPHLVGIFLDSAPIVNVPIAVWANWTQLSSLWLCNISLQVLPESIAALQSLQFLVLSSNNVSRLPHALRTMPLLQKLYVDANPITEFPETLLTANPTLDLALDQTQIATIPDTPAVRAALPKGRVHLRSTPFCMHEQGNHLAAMLLPGMCEAVCAPFCADVRRGNRFCDAPCNVAACAFDNGDCAY</sequence>
<protein>
    <recommendedName>
        <fullName evidence="6">LNR domain-containing protein</fullName>
    </recommendedName>
</protein>
<keyword evidence="3" id="KW-1015">Disulfide bond</keyword>
<keyword evidence="2" id="KW-0677">Repeat</keyword>
<dbReference type="InterPro" id="IPR032675">
    <property type="entry name" value="LRR_dom_sf"/>
</dbReference>
<keyword evidence="8" id="KW-1185">Reference proteome</keyword>
<dbReference type="SUPFAM" id="SSF52058">
    <property type="entry name" value="L domain-like"/>
    <property type="match status" value="1"/>
</dbReference>
<evidence type="ECO:0000256" key="2">
    <source>
        <dbReference type="ARBA" id="ARBA00022737"/>
    </source>
</evidence>
<dbReference type="GO" id="GO:0031012">
    <property type="term" value="C:extracellular matrix"/>
    <property type="evidence" value="ECO:0007669"/>
    <property type="project" value="TreeGrafter"/>
</dbReference>
<evidence type="ECO:0000313" key="7">
    <source>
        <dbReference type="EMBL" id="KDO28478.1"/>
    </source>
</evidence>
<keyword evidence="5" id="KW-1133">Transmembrane helix</keyword>
<keyword evidence="4" id="KW-0325">Glycoprotein</keyword>
<keyword evidence="1" id="KW-0732">Signal</keyword>
<feature type="transmembrane region" description="Helical" evidence="5">
    <location>
        <begin position="44"/>
        <end position="65"/>
    </location>
</feature>
<evidence type="ECO:0000256" key="1">
    <source>
        <dbReference type="ARBA" id="ARBA00022729"/>
    </source>
</evidence>
<dbReference type="AlphaFoldDB" id="A0A067CD93"/>
<dbReference type="InterPro" id="IPR000800">
    <property type="entry name" value="Notch_dom"/>
</dbReference>
<reference evidence="7 8" key="1">
    <citation type="journal article" date="2013" name="PLoS Genet.">
        <title>Distinctive expansion of potential virulence genes in the genome of the oomycete fish pathogen Saprolegnia parasitica.</title>
        <authorList>
            <person name="Jiang R.H."/>
            <person name="de Bruijn I."/>
            <person name="Haas B.J."/>
            <person name="Belmonte R."/>
            <person name="Lobach L."/>
            <person name="Christie J."/>
            <person name="van den Ackerveken G."/>
            <person name="Bottin A."/>
            <person name="Bulone V."/>
            <person name="Diaz-Moreno S.M."/>
            <person name="Dumas B."/>
            <person name="Fan L."/>
            <person name="Gaulin E."/>
            <person name="Govers F."/>
            <person name="Grenville-Briggs L.J."/>
            <person name="Horner N.R."/>
            <person name="Levin J.Z."/>
            <person name="Mammella M."/>
            <person name="Meijer H.J."/>
            <person name="Morris P."/>
            <person name="Nusbaum C."/>
            <person name="Oome S."/>
            <person name="Phillips A.J."/>
            <person name="van Rooyen D."/>
            <person name="Rzeszutek E."/>
            <person name="Saraiva M."/>
            <person name="Secombes C.J."/>
            <person name="Seidl M.F."/>
            <person name="Snel B."/>
            <person name="Stassen J.H."/>
            <person name="Sykes S."/>
            <person name="Tripathy S."/>
            <person name="van den Berg H."/>
            <person name="Vega-Arreguin J.C."/>
            <person name="Wawra S."/>
            <person name="Young S.K."/>
            <person name="Zeng Q."/>
            <person name="Dieguez-Uribeondo J."/>
            <person name="Russ C."/>
            <person name="Tyler B.M."/>
            <person name="van West P."/>
        </authorList>
    </citation>
    <scope>NUCLEOTIDE SEQUENCE [LARGE SCALE GENOMIC DNA]</scope>
    <source>
        <strain evidence="7 8">CBS 223.65</strain>
    </source>
</reference>
<dbReference type="STRING" id="695850.A0A067CD93"/>
<dbReference type="Gene3D" id="3.80.10.10">
    <property type="entry name" value="Ribonuclease Inhibitor"/>
    <property type="match status" value="1"/>
</dbReference>
<feature type="transmembrane region" description="Helical" evidence="5">
    <location>
        <begin position="185"/>
        <end position="208"/>
    </location>
</feature>
<feature type="transmembrane region" description="Helical" evidence="5">
    <location>
        <begin position="220"/>
        <end position="243"/>
    </location>
</feature>
<dbReference type="OrthoDB" id="76036at2759"/>
<evidence type="ECO:0000256" key="3">
    <source>
        <dbReference type="ARBA" id="ARBA00023157"/>
    </source>
</evidence>
<dbReference type="Pfam" id="PF00066">
    <property type="entry name" value="Notch"/>
    <property type="match status" value="1"/>
</dbReference>
<proteinExistence type="predicted"/>
<dbReference type="RefSeq" id="XP_012200916.1">
    <property type="nucleotide sequence ID" value="XM_012345526.1"/>
</dbReference>
<feature type="transmembrane region" description="Helical" evidence="5">
    <location>
        <begin position="12"/>
        <end position="32"/>
    </location>
</feature>
<evidence type="ECO:0000256" key="4">
    <source>
        <dbReference type="ARBA" id="ARBA00023180"/>
    </source>
</evidence>
<dbReference type="Pfam" id="PF13855">
    <property type="entry name" value="LRR_8"/>
    <property type="match status" value="1"/>
</dbReference>
<feature type="transmembrane region" description="Helical" evidence="5">
    <location>
        <begin position="148"/>
        <end position="173"/>
    </location>
</feature>